<sequence>MKDSTYFIVALILRYVVSTPLIVPDQCIGICKEAKLPHLDLENYEQIVCQRGCRFFNIINKLKFDMKINTTKKECLISCEESYLVKKENEICQTGCNEMGKIQENLVSNLLIETENSIVLASPEQEIEFDVLSDPSLKSQLEVGFNVEYKIPETHIITMPIEITEEVIQVKESGDWLDCASRNSGIPRWILLSAILAAVLIALWLSFSTDKRNNQEEEENIVDIDIPDDKLILETNETLMEKDQTDLDCVPILVVGKNHICQELPPKYSPENEKI</sequence>
<dbReference type="PANTHER" id="PTHR28652:SF2">
    <property type="entry name" value="TRANSMEMBRANE PROTEIN 59-LIKE PROTEIN"/>
    <property type="match status" value="1"/>
</dbReference>
<evidence type="ECO:0000256" key="7">
    <source>
        <dbReference type="ARBA" id="ARBA00023136"/>
    </source>
</evidence>
<evidence type="ECO:0000256" key="8">
    <source>
        <dbReference type="ARBA" id="ARBA00023180"/>
    </source>
</evidence>
<evidence type="ECO:0008006" key="13">
    <source>
        <dbReference type="Google" id="ProtNLM"/>
    </source>
</evidence>
<evidence type="ECO:0000256" key="9">
    <source>
        <dbReference type="SAM" id="Phobius"/>
    </source>
</evidence>
<evidence type="ECO:0000256" key="6">
    <source>
        <dbReference type="ARBA" id="ARBA00023034"/>
    </source>
</evidence>
<comment type="similarity">
    <text evidence="2">Belongs to the TMEM59 family.</text>
</comment>
<keyword evidence="8" id="KW-0325">Glycoprotein</keyword>
<feature type="chain" id="PRO_5040153011" description="Transmembrane protein 59-like" evidence="10">
    <location>
        <begin position="19"/>
        <end position="275"/>
    </location>
</feature>
<evidence type="ECO:0000256" key="3">
    <source>
        <dbReference type="ARBA" id="ARBA00022692"/>
    </source>
</evidence>
<gene>
    <name evidence="11" type="ORF">PHAECO_LOCUS9261</name>
</gene>
<keyword evidence="3 9" id="KW-0812">Transmembrane</keyword>
<keyword evidence="5 9" id="KW-1133">Transmembrane helix</keyword>
<comment type="subcellular location">
    <subcellularLocation>
        <location evidence="1">Golgi apparatus membrane</location>
        <topology evidence="1">Single-pass type I membrane protein</topology>
    </subcellularLocation>
</comment>
<dbReference type="GO" id="GO:0000139">
    <property type="term" value="C:Golgi membrane"/>
    <property type="evidence" value="ECO:0007669"/>
    <property type="project" value="UniProtKB-SubCell"/>
</dbReference>
<keyword evidence="6" id="KW-0333">Golgi apparatus</keyword>
<keyword evidence="12" id="KW-1185">Reference proteome</keyword>
<organism evidence="11 12">
    <name type="scientific">Phaedon cochleariae</name>
    <name type="common">Mustard beetle</name>
    <dbReference type="NCBI Taxonomy" id="80249"/>
    <lineage>
        <taxon>Eukaryota</taxon>
        <taxon>Metazoa</taxon>
        <taxon>Ecdysozoa</taxon>
        <taxon>Arthropoda</taxon>
        <taxon>Hexapoda</taxon>
        <taxon>Insecta</taxon>
        <taxon>Pterygota</taxon>
        <taxon>Neoptera</taxon>
        <taxon>Endopterygota</taxon>
        <taxon>Coleoptera</taxon>
        <taxon>Polyphaga</taxon>
        <taxon>Cucujiformia</taxon>
        <taxon>Chrysomeloidea</taxon>
        <taxon>Chrysomelidae</taxon>
        <taxon>Chrysomelinae</taxon>
        <taxon>Chrysomelini</taxon>
        <taxon>Phaedon</taxon>
    </lineage>
</organism>
<reference evidence="11" key="1">
    <citation type="submission" date="2022-01" db="EMBL/GenBank/DDBJ databases">
        <authorList>
            <person name="King R."/>
        </authorList>
    </citation>
    <scope>NUCLEOTIDE SEQUENCE</scope>
</reference>
<reference evidence="11" key="2">
    <citation type="submission" date="2022-10" db="EMBL/GenBank/DDBJ databases">
        <authorList>
            <consortium name="ENA_rothamsted_submissions"/>
            <consortium name="culmorum"/>
            <person name="King R."/>
        </authorList>
    </citation>
    <scope>NUCLEOTIDE SEQUENCE</scope>
</reference>
<evidence type="ECO:0000256" key="5">
    <source>
        <dbReference type="ARBA" id="ARBA00022989"/>
    </source>
</evidence>
<feature type="transmembrane region" description="Helical" evidence="9">
    <location>
        <begin position="189"/>
        <end position="207"/>
    </location>
</feature>
<dbReference type="Proteomes" id="UP001153737">
    <property type="component" value="Chromosome 5"/>
</dbReference>
<keyword evidence="7 9" id="KW-0472">Membrane</keyword>
<protein>
    <recommendedName>
        <fullName evidence="13">Transmembrane protein 59-like</fullName>
    </recommendedName>
</protein>
<keyword evidence="4 10" id="KW-0732">Signal</keyword>
<proteinExistence type="inferred from homology"/>
<evidence type="ECO:0000256" key="1">
    <source>
        <dbReference type="ARBA" id="ARBA00004614"/>
    </source>
</evidence>
<evidence type="ECO:0000256" key="4">
    <source>
        <dbReference type="ARBA" id="ARBA00022729"/>
    </source>
</evidence>
<name>A0A9P0DUW6_PHACE</name>
<evidence type="ECO:0000313" key="11">
    <source>
        <dbReference type="EMBL" id="CAH1170494.1"/>
    </source>
</evidence>
<dbReference type="OrthoDB" id="6371519at2759"/>
<dbReference type="InterPro" id="IPR022065">
    <property type="entry name" value="Uncharacterised_TMEM59"/>
</dbReference>
<accession>A0A9P0DUW6</accession>
<dbReference type="AlphaFoldDB" id="A0A9P0DUW6"/>
<evidence type="ECO:0000256" key="10">
    <source>
        <dbReference type="SAM" id="SignalP"/>
    </source>
</evidence>
<dbReference type="PANTHER" id="PTHR28652">
    <property type="entry name" value="TRANSMEMBRANE PROTEIN 59-LIKE PROTEIN"/>
    <property type="match status" value="1"/>
</dbReference>
<evidence type="ECO:0000256" key="2">
    <source>
        <dbReference type="ARBA" id="ARBA00009643"/>
    </source>
</evidence>
<feature type="signal peptide" evidence="10">
    <location>
        <begin position="1"/>
        <end position="18"/>
    </location>
</feature>
<dbReference type="EMBL" id="OU896711">
    <property type="protein sequence ID" value="CAH1170494.1"/>
    <property type="molecule type" value="Genomic_DNA"/>
</dbReference>
<evidence type="ECO:0000313" key="12">
    <source>
        <dbReference type="Proteomes" id="UP001153737"/>
    </source>
</evidence>
<dbReference type="Pfam" id="PF12280">
    <property type="entry name" value="BSMAP"/>
    <property type="match status" value="2"/>
</dbReference>